<dbReference type="PANTHER" id="PTHR47233">
    <property type="entry name" value="CHEMOTAXIS PROTEIN CHEV"/>
    <property type="match status" value="1"/>
</dbReference>
<evidence type="ECO:0000259" key="3">
    <source>
        <dbReference type="PROSITE" id="PS50851"/>
    </source>
</evidence>
<dbReference type="Pfam" id="PF00072">
    <property type="entry name" value="Response_reg"/>
    <property type="match status" value="1"/>
</dbReference>
<dbReference type="InterPro" id="IPR001789">
    <property type="entry name" value="Sig_transdc_resp-reg_receiver"/>
</dbReference>
<keyword evidence="1" id="KW-0597">Phosphoprotein</keyword>
<evidence type="ECO:0000259" key="2">
    <source>
        <dbReference type="PROSITE" id="PS50110"/>
    </source>
</evidence>
<name>F2LTK6_HIPMA</name>
<dbReference type="InterPro" id="IPR036061">
    <property type="entry name" value="CheW-like_dom_sf"/>
</dbReference>
<organism evidence="4 5">
    <name type="scientific">Hippea maritima (strain ATCC 700847 / DSM 10411 / MH2)</name>
    <dbReference type="NCBI Taxonomy" id="760142"/>
    <lineage>
        <taxon>Bacteria</taxon>
        <taxon>Pseudomonadati</taxon>
        <taxon>Campylobacterota</taxon>
        <taxon>Desulfurellia</taxon>
        <taxon>Desulfurellales</taxon>
        <taxon>Hippeaceae</taxon>
        <taxon>Hippea</taxon>
    </lineage>
</organism>
<dbReference type="InterPro" id="IPR024181">
    <property type="entry name" value="Chemotax_regulator_CheV"/>
</dbReference>
<dbReference type="Proteomes" id="UP000008139">
    <property type="component" value="Chromosome"/>
</dbReference>
<sequence length="319" mass="36415">MADKKYEDKIDILQVGTNQMELVDFRMFELKEDGKIYEGIYGINIAKVKEIIKYPNLIKIPSKDSLIEGIYNLRGEVIPIVSLAKWLGINEPADIKTKKVIITIFNNITVGFIVHDAKRIRRVSWRFVKPPSEVLIHQYGNKIVGTINLDEEHVMIILDFESICEELGIFSEDDIKRIRDTALEGSKDKQKKVKILIADDSATARKIIKTAVEPLAEKIIEAKDGQEAWDMLNRLYEETNGDIEKAVNIIITDVEMPNMDGYRFAKLVKEDERFKKIPVIMNTSLSGNANLQKAKEVGVDDFCTKFIAEEFTQAVLKHI</sequence>
<dbReference type="SMART" id="SM00448">
    <property type="entry name" value="REC"/>
    <property type="match status" value="1"/>
</dbReference>
<dbReference type="PROSITE" id="PS50110">
    <property type="entry name" value="RESPONSE_REGULATORY"/>
    <property type="match status" value="1"/>
</dbReference>
<reference evidence="4 5" key="1">
    <citation type="journal article" date="2011" name="Stand. Genomic Sci.">
        <title>Complete genome sequence of the thermophilic sulfur-reducer Hippea maritima type strain (MH(2)).</title>
        <authorList>
            <person name="Huntemann M."/>
            <person name="Lu M."/>
            <person name="Nolan M."/>
            <person name="Lapidus A."/>
            <person name="Lucas S."/>
            <person name="Hammon N."/>
            <person name="Deshpande S."/>
            <person name="Cheng J.F."/>
            <person name="Tapia R."/>
            <person name="Han C."/>
            <person name="Goodwin L."/>
            <person name="Pitluck S."/>
            <person name="Liolios K."/>
            <person name="Pagani I."/>
            <person name="Ivanova N."/>
            <person name="Ovchinikova G."/>
            <person name="Pati A."/>
            <person name="Chen A."/>
            <person name="Palaniappan K."/>
            <person name="Land M."/>
            <person name="Hauser L."/>
            <person name="Jeffries C.D."/>
            <person name="Detter J.C."/>
            <person name="Brambilla E.M."/>
            <person name="Rohde M."/>
            <person name="Spring S."/>
            <person name="Goker M."/>
            <person name="Woyke T."/>
            <person name="Bristow J."/>
            <person name="Eisen J.A."/>
            <person name="Markowitz V."/>
            <person name="Hugenholtz P."/>
            <person name="Kyrpides N.C."/>
            <person name="Klenk H.P."/>
            <person name="Mavromatis K."/>
        </authorList>
    </citation>
    <scope>NUCLEOTIDE SEQUENCE [LARGE SCALE GENOMIC DNA]</scope>
    <source>
        <strain evidence="5">ATCC 700847 / DSM 10411 / MH2</strain>
    </source>
</reference>
<dbReference type="PROSITE" id="PS50851">
    <property type="entry name" value="CHEW"/>
    <property type="match status" value="1"/>
</dbReference>
<dbReference type="KEGG" id="hmr:Hipma_0354"/>
<proteinExistence type="predicted"/>
<gene>
    <name evidence="4" type="ordered locus">Hipma_0354</name>
</gene>
<dbReference type="OrthoDB" id="9806105at2"/>
<dbReference type="STRING" id="760142.Hipma_0354"/>
<dbReference type="HOGENOM" id="CLU_048995_0_1_7"/>
<feature type="modified residue" description="4-aspartylphosphate" evidence="1">
    <location>
        <position position="253"/>
    </location>
</feature>
<dbReference type="Pfam" id="PF01584">
    <property type="entry name" value="CheW"/>
    <property type="match status" value="1"/>
</dbReference>
<dbReference type="InterPro" id="IPR011006">
    <property type="entry name" value="CheY-like_superfamily"/>
</dbReference>
<feature type="domain" description="CheW-like" evidence="3">
    <location>
        <begin position="22"/>
        <end position="169"/>
    </location>
</feature>
<dbReference type="InParanoid" id="F2LTK6"/>
<dbReference type="PIRSF" id="PIRSF002867">
    <property type="entry name" value="CheV"/>
    <property type="match status" value="1"/>
</dbReference>
<dbReference type="SUPFAM" id="SSF50341">
    <property type="entry name" value="CheW-like"/>
    <property type="match status" value="1"/>
</dbReference>
<accession>F2LTK6</accession>
<dbReference type="RefSeq" id="WP_013681375.1">
    <property type="nucleotide sequence ID" value="NC_015318.1"/>
</dbReference>
<evidence type="ECO:0000256" key="1">
    <source>
        <dbReference type="PROSITE-ProRule" id="PRU00169"/>
    </source>
</evidence>
<feature type="domain" description="Response regulatory" evidence="2">
    <location>
        <begin position="194"/>
        <end position="319"/>
    </location>
</feature>
<dbReference type="SUPFAM" id="SSF52172">
    <property type="entry name" value="CheY-like"/>
    <property type="match status" value="1"/>
</dbReference>
<dbReference type="PANTHER" id="PTHR47233:SF3">
    <property type="entry name" value="CHEMOTAXIS PROTEIN CHEV"/>
    <property type="match status" value="1"/>
</dbReference>
<dbReference type="AlphaFoldDB" id="F2LTK6"/>
<dbReference type="Gene3D" id="2.40.50.180">
    <property type="entry name" value="CheA-289, Domain 4"/>
    <property type="match status" value="1"/>
</dbReference>
<dbReference type="Gene3D" id="2.30.30.40">
    <property type="entry name" value="SH3 Domains"/>
    <property type="match status" value="1"/>
</dbReference>
<evidence type="ECO:0000313" key="5">
    <source>
        <dbReference type="Proteomes" id="UP000008139"/>
    </source>
</evidence>
<dbReference type="Gene3D" id="3.40.50.2300">
    <property type="match status" value="1"/>
</dbReference>
<dbReference type="InterPro" id="IPR002545">
    <property type="entry name" value="CheW-lke_dom"/>
</dbReference>
<dbReference type="SMART" id="SM00260">
    <property type="entry name" value="CheW"/>
    <property type="match status" value="1"/>
</dbReference>
<dbReference type="EMBL" id="CP002606">
    <property type="protein sequence ID" value="AEA33331.1"/>
    <property type="molecule type" value="Genomic_DNA"/>
</dbReference>
<evidence type="ECO:0000313" key="4">
    <source>
        <dbReference type="EMBL" id="AEA33331.1"/>
    </source>
</evidence>
<dbReference type="eggNOG" id="COG0784">
    <property type="taxonomic scope" value="Bacteria"/>
</dbReference>
<keyword evidence="5" id="KW-1185">Reference proteome</keyword>
<dbReference type="GO" id="GO:0006935">
    <property type="term" value="P:chemotaxis"/>
    <property type="evidence" value="ECO:0007669"/>
    <property type="project" value="InterPro"/>
</dbReference>
<dbReference type="eggNOG" id="COG0835">
    <property type="taxonomic scope" value="Bacteria"/>
</dbReference>
<reference evidence="5" key="2">
    <citation type="submission" date="2011-03" db="EMBL/GenBank/DDBJ databases">
        <title>The complete genome of Hippea maritima DSM 10411.</title>
        <authorList>
            <consortium name="US DOE Joint Genome Institute (JGI-PGF)"/>
            <person name="Lucas S."/>
            <person name="Copeland A."/>
            <person name="Lapidus A."/>
            <person name="Bruce D."/>
            <person name="Goodwin L."/>
            <person name="Pitluck S."/>
            <person name="Peters L."/>
            <person name="Kyrpides N."/>
            <person name="Mavromatis K."/>
            <person name="Pagani I."/>
            <person name="Ivanova N."/>
            <person name="Mikhailova N."/>
            <person name="Lu M."/>
            <person name="Detter J.C."/>
            <person name="Tapia R."/>
            <person name="Han C."/>
            <person name="Land M."/>
            <person name="Hauser L."/>
            <person name="Markowitz V."/>
            <person name="Cheng J.-F."/>
            <person name="Hugenholtz P."/>
            <person name="Woyke T."/>
            <person name="Wu D."/>
            <person name="Spring S."/>
            <person name="Schroeder M."/>
            <person name="Brambilla E."/>
            <person name="Klenk H.-P."/>
            <person name="Eisen J.A."/>
        </authorList>
    </citation>
    <scope>NUCLEOTIDE SEQUENCE [LARGE SCALE GENOMIC DNA]</scope>
    <source>
        <strain evidence="5">ATCC 700847 / DSM 10411 / MH2</strain>
    </source>
</reference>
<protein>
    <submittedName>
        <fullName evidence="4">Response regulator receiver modulated CheW protein</fullName>
    </submittedName>
</protein>
<dbReference type="GO" id="GO:0000160">
    <property type="term" value="P:phosphorelay signal transduction system"/>
    <property type="evidence" value="ECO:0007669"/>
    <property type="project" value="InterPro"/>
</dbReference>